<proteinExistence type="predicted"/>
<evidence type="ECO:0000313" key="3">
    <source>
        <dbReference type="Proteomes" id="UP000609531"/>
    </source>
</evidence>
<name>A0A934MG45_9HYPH</name>
<dbReference type="RefSeq" id="WP_198881467.1">
    <property type="nucleotide sequence ID" value="NZ_JAEKJA010000005.1"/>
</dbReference>
<accession>A0A934MG45</accession>
<comment type="caution">
    <text evidence="2">The sequence shown here is derived from an EMBL/GenBank/DDBJ whole genome shotgun (WGS) entry which is preliminary data.</text>
</comment>
<evidence type="ECO:0000313" key="2">
    <source>
        <dbReference type="EMBL" id="MBJ3775585.1"/>
    </source>
</evidence>
<protein>
    <submittedName>
        <fullName evidence="2">Uncharacterized protein</fullName>
    </submittedName>
</protein>
<reference evidence="2" key="1">
    <citation type="submission" date="2020-12" db="EMBL/GenBank/DDBJ databases">
        <title>Bacterial taxonomy.</title>
        <authorList>
            <person name="Pan X."/>
        </authorList>
    </citation>
    <scope>NUCLEOTIDE SEQUENCE</scope>
    <source>
        <strain evidence="2">B2012</strain>
    </source>
</reference>
<evidence type="ECO:0000256" key="1">
    <source>
        <dbReference type="SAM" id="MobiDB-lite"/>
    </source>
</evidence>
<organism evidence="2 3">
    <name type="scientific">Acuticoccus mangrovi</name>
    <dbReference type="NCBI Taxonomy" id="2796142"/>
    <lineage>
        <taxon>Bacteria</taxon>
        <taxon>Pseudomonadati</taxon>
        <taxon>Pseudomonadota</taxon>
        <taxon>Alphaproteobacteria</taxon>
        <taxon>Hyphomicrobiales</taxon>
        <taxon>Amorphaceae</taxon>
        <taxon>Acuticoccus</taxon>
    </lineage>
</organism>
<dbReference type="Proteomes" id="UP000609531">
    <property type="component" value="Unassembled WGS sequence"/>
</dbReference>
<keyword evidence="3" id="KW-1185">Reference proteome</keyword>
<sequence length="109" mass="12060">MSRELKELSFFADPETDRLAQLVFDLAAQLHVERARRLGLETLLTRKGVVSEADIAALATDEAFLAKAREGLDDSLARLFTVLTEHGDRRAPLRPETKSVPRQAAMAGE</sequence>
<gene>
    <name evidence="2" type="ORF">JCR33_07815</name>
</gene>
<dbReference type="EMBL" id="JAEKJA010000005">
    <property type="protein sequence ID" value="MBJ3775585.1"/>
    <property type="molecule type" value="Genomic_DNA"/>
</dbReference>
<feature type="compositionally biased region" description="Basic and acidic residues" evidence="1">
    <location>
        <begin position="90"/>
        <end position="99"/>
    </location>
</feature>
<feature type="region of interest" description="Disordered" evidence="1">
    <location>
        <begin position="90"/>
        <end position="109"/>
    </location>
</feature>
<dbReference type="AlphaFoldDB" id="A0A934MG45"/>